<comment type="similarity">
    <text evidence="2">Belongs to the RRM Spen family.</text>
</comment>
<feature type="compositionally biased region" description="Low complexity" evidence="7">
    <location>
        <begin position="43"/>
        <end position="61"/>
    </location>
</feature>
<evidence type="ECO:0000256" key="4">
    <source>
        <dbReference type="ARBA" id="ARBA00022884"/>
    </source>
</evidence>
<evidence type="ECO:0000256" key="6">
    <source>
        <dbReference type="PROSITE-ProRule" id="PRU00176"/>
    </source>
</evidence>
<dbReference type="InterPro" id="IPR016194">
    <property type="entry name" value="SPOC-like_C_dom_sf"/>
</dbReference>
<dbReference type="CDD" id="cd21544">
    <property type="entry name" value="SPOC_RBM15-like"/>
    <property type="match status" value="1"/>
</dbReference>
<dbReference type="OrthoDB" id="10050565at2759"/>
<feature type="region of interest" description="Disordered" evidence="7">
    <location>
        <begin position="544"/>
        <end position="616"/>
    </location>
</feature>
<keyword evidence="11" id="KW-1185">Reference proteome</keyword>
<evidence type="ECO:0000313" key="10">
    <source>
        <dbReference type="EMBL" id="CAF0729923.1"/>
    </source>
</evidence>
<dbReference type="InterPro" id="IPR035979">
    <property type="entry name" value="RBD_domain_sf"/>
</dbReference>
<dbReference type="GO" id="GO:0005634">
    <property type="term" value="C:nucleus"/>
    <property type="evidence" value="ECO:0007669"/>
    <property type="project" value="UniProtKB-SubCell"/>
</dbReference>
<dbReference type="InterPro" id="IPR012677">
    <property type="entry name" value="Nucleotide-bd_a/b_plait_sf"/>
</dbReference>
<dbReference type="Gene3D" id="2.40.290.10">
    <property type="match status" value="1"/>
</dbReference>
<feature type="region of interest" description="Disordered" evidence="7">
    <location>
        <begin position="199"/>
        <end position="352"/>
    </location>
</feature>
<proteinExistence type="inferred from homology"/>
<feature type="compositionally biased region" description="Basic and acidic residues" evidence="7">
    <location>
        <begin position="272"/>
        <end position="292"/>
    </location>
</feature>
<keyword evidence="3" id="KW-0597">Phosphoprotein</keyword>
<gene>
    <name evidence="10" type="ORF">OXX778_LOCUS2773</name>
</gene>
<dbReference type="AlphaFoldDB" id="A0A813MZV0"/>
<dbReference type="Pfam" id="PF00076">
    <property type="entry name" value="RRM_1"/>
    <property type="match status" value="2"/>
</dbReference>
<feature type="compositionally biased region" description="Basic residues" evidence="7">
    <location>
        <begin position="318"/>
        <end position="333"/>
    </location>
</feature>
<dbReference type="SUPFAM" id="SSF100939">
    <property type="entry name" value="SPOC domain-like"/>
    <property type="match status" value="1"/>
</dbReference>
<evidence type="ECO:0000256" key="2">
    <source>
        <dbReference type="ARBA" id="ARBA00005387"/>
    </source>
</evidence>
<dbReference type="PROSITE" id="PS50917">
    <property type="entry name" value="SPOC"/>
    <property type="match status" value="1"/>
</dbReference>
<dbReference type="Proteomes" id="UP000663879">
    <property type="component" value="Unassembled WGS sequence"/>
</dbReference>
<feature type="compositionally biased region" description="Low complexity" evidence="7">
    <location>
        <begin position="552"/>
        <end position="577"/>
    </location>
</feature>
<feature type="compositionally biased region" description="Polar residues" evidence="7">
    <location>
        <begin position="1"/>
        <end position="23"/>
    </location>
</feature>
<accession>A0A813MZV0</accession>
<organism evidence="10 11">
    <name type="scientific">Brachionus calyciflorus</name>
    <dbReference type="NCBI Taxonomy" id="104777"/>
    <lineage>
        <taxon>Eukaryota</taxon>
        <taxon>Metazoa</taxon>
        <taxon>Spiralia</taxon>
        <taxon>Gnathifera</taxon>
        <taxon>Rotifera</taxon>
        <taxon>Eurotatoria</taxon>
        <taxon>Monogononta</taxon>
        <taxon>Pseudotrocha</taxon>
        <taxon>Ploima</taxon>
        <taxon>Brachionidae</taxon>
        <taxon>Brachionus</taxon>
    </lineage>
</organism>
<dbReference type="PROSITE" id="PS50102">
    <property type="entry name" value="RRM"/>
    <property type="match status" value="1"/>
</dbReference>
<evidence type="ECO:0000259" key="8">
    <source>
        <dbReference type="PROSITE" id="PS50102"/>
    </source>
</evidence>
<feature type="compositionally biased region" description="Basic residues" evidence="7">
    <location>
        <begin position="641"/>
        <end position="659"/>
    </location>
</feature>
<feature type="compositionally biased region" description="Basic and acidic residues" evidence="7">
    <location>
        <begin position="96"/>
        <end position="110"/>
    </location>
</feature>
<protein>
    <submittedName>
        <fullName evidence="10">Uncharacterized protein</fullName>
    </submittedName>
</protein>
<dbReference type="GO" id="GO:0003723">
    <property type="term" value="F:RNA binding"/>
    <property type="evidence" value="ECO:0007669"/>
    <property type="project" value="UniProtKB-UniRule"/>
</dbReference>
<feature type="compositionally biased region" description="Pro residues" evidence="7">
    <location>
        <begin position="300"/>
        <end position="315"/>
    </location>
</feature>
<dbReference type="Gene3D" id="3.30.70.330">
    <property type="match status" value="2"/>
</dbReference>
<dbReference type="InterPro" id="IPR012921">
    <property type="entry name" value="SPOC_C"/>
</dbReference>
<evidence type="ECO:0000256" key="7">
    <source>
        <dbReference type="SAM" id="MobiDB-lite"/>
    </source>
</evidence>
<dbReference type="EMBL" id="CAJNOC010000226">
    <property type="protein sequence ID" value="CAF0729923.1"/>
    <property type="molecule type" value="Genomic_DNA"/>
</dbReference>
<evidence type="ECO:0000256" key="3">
    <source>
        <dbReference type="ARBA" id="ARBA00022553"/>
    </source>
</evidence>
<feature type="compositionally biased region" description="Low complexity" evidence="7">
    <location>
        <begin position="244"/>
        <end position="253"/>
    </location>
</feature>
<dbReference type="SUPFAM" id="SSF54928">
    <property type="entry name" value="RNA-binding domain, RBD"/>
    <property type="match status" value="2"/>
</dbReference>
<feature type="domain" description="SPOC" evidence="9">
    <location>
        <begin position="731"/>
        <end position="904"/>
    </location>
</feature>
<evidence type="ECO:0000313" key="11">
    <source>
        <dbReference type="Proteomes" id="UP000663879"/>
    </source>
</evidence>
<feature type="region of interest" description="Disordered" evidence="7">
    <location>
        <begin position="637"/>
        <end position="687"/>
    </location>
</feature>
<feature type="compositionally biased region" description="Low complexity" evidence="7">
    <location>
        <begin position="667"/>
        <end position="685"/>
    </location>
</feature>
<dbReference type="Pfam" id="PF07744">
    <property type="entry name" value="SPOC"/>
    <property type="match status" value="1"/>
</dbReference>
<dbReference type="SMART" id="SM00360">
    <property type="entry name" value="RRM"/>
    <property type="match status" value="3"/>
</dbReference>
<name>A0A813MZV0_9BILA</name>
<dbReference type="InterPro" id="IPR010912">
    <property type="entry name" value="SPOC_met"/>
</dbReference>
<evidence type="ECO:0000259" key="9">
    <source>
        <dbReference type="PROSITE" id="PS50917"/>
    </source>
</evidence>
<comment type="caution">
    <text evidence="10">The sequence shown here is derived from an EMBL/GenBank/DDBJ whole genome shotgun (WGS) entry which is preliminary data.</text>
</comment>
<dbReference type="InterPro" id="IPR000504">
    <property type="entry name" value="RRM_dom"/>
</dbReference>
<feature type="compositionally biased region" description="Basic residues" evidence="7">
    <location>
        <begin position="77"/>
        <end position="92"/>
    </location>
</feature>
<feature type="domain" description="RRM" evidence="8">
    <location>
        <begin position="366"/>
        <end position="456"/>
    </location>
</feature>
<dbReference type="PANTHER" id="PTHR23189">
    <property type="entry name" value="RNA RECOGNITION MOTIF-CONTAINING"/>
    <property type="match status" value="1"/>
</dbReference>
<evidence type="ECO:0000256" key="1">
    <source>
        <dbReference type="ARBA" id="ARBA00004123"/>
    </source>
</evidence>
<evidence type="ECO:0000256" key="5">
    <source>
        <dbReference type="ARBA" id="ARBA00023242"/>
    </source>
</evidence>
<reference evidence="10" key="1">
    <citation type="submission" date="2021-02" db="EMBL/GenBank/DDBJ databases">
        <authorList>
            <person name="Nowell W R."/>
        </authorList>
    </citation>
    <scope>NUCLEOTIDE SEQUENCE</scope>
    <source>
        <strain evidence="10">Ploen Becks lab</strain>
    </source>
</reference>
<feature type="region of interest" description="Disordered" evidence="7">
    <location>
        <begin position="1"/>
        <end position="110"/>
    </location>
</feature>
<feature type="compositionally biased region" description="Pro residues" evidence="7">
    <location>
        <begin position="224"/>
        <end position="236"/>
    </location>
</feature>
<sequence length="908" mass="104507">MNNNERVSSASPSPTNNERYSSSNKRRQSRPMNNSSMHHRSRSISVSSRGPSRTPSRSSRSVSKHRSPRNYNDRSTRYPRRSRSREQRRRHSPPSYRRDRSPSYHRSTDRVEDYTSICIKNLKENIDIDHLYDSIYAEFKRYKNFTIKIASNRKSVSGSERIAFVNFNNHETASAALRDKNHRLLCGLPMYIEPVYKSYKPGSIQAPPVSSMSSSYRRSRSPPRSYPPPPPPPPPPRSRRSRSRSFSPRNYNRSRPDYSRRLPSPRPYSPEPRYEPPRHEPPRNYSRNDSRNRSRRRSLSPPPLMSARITPPPLIPSRNRRSRTRSRSPRSRLSRQPPPPPPLMNMNPVSGGVSHYFDNDEKDQTRTLFLGNLDANVEKEYLWKQFEKFGLVEDVEIKKNLSSHLPPYMKNSIDFSNKKTYAFVRFDNMDQAKEAKIHMNGKRIGTSEIKIGYGKLQPTNCLWIGGLNEKCRIKDLDKEIKYILKTSDSSKFDILYDAPNIFAHVLFYNVKHAEQVHYDLKGKTITNSLKLRVDYHDPKIFTNVIKQTAPKSPRSSRSPRSPRPTRSVVSRSRSGTPGKRRVIQADSDSNPPGTEDSEAEDKNKKPKMSSIISNGSESKTNFEKIIITKTDNVRRVDAVKNKSRSRSRSRSPQIKKRRSLSPEKETNTTSIIASTTTNNNNNNNNVEVKDRDEGELIEEDYKPKNPDSFLYDSYIHLAPSVQNKTIRNLSDLKDALEPNSSWSGLFTLKKNSFPIKFYLLAGNKQLSELLMSSNNKDMNLHINQRIRLDSSKLDDIEKKLQEKLLDDTPVYSVYLCLANDLIKNNQVIQQKRSLNNLISYLNQKCAAGVVSLPDDSKTQANLNIFTSTTNLSGKLLKQLLPNFKLDKEDEEENNYLLCILLKSPNANI</sequence>
<comment type="subcellular location">
    <subcellularLocation>
        <location evidence="1">Nucleus</location>
    </subcellularLocation>
</comment>
<keyword evidence="4 6" id="KW-0694">RNA-binding</keyword>
<feature type="compositionally biased region" description="Low complexity" evidence="7">
    <location>
        <begin position="207"/>
        <end position="216"/>
    </location>
</feature>
<keyword evidence="5" id="KW-0539">Nucleus</keyword>